<dbReference type="InterPro" id="IPR053134">
    <property type="entry name" value="RNA-dir_DNA_polymerase"/>
</dbReference>
<dbReference type="OrthoDB" id="6507919at2759"/>
<reference evidence="2 3" key="1">
    <citation type="journal article" date="2019" name="Sci. Rep.">
        <title>Orb-weaving spider Araneus ventricosus genome elucidates the spidroin gene catalogue.</title>
        <authorList>
            <person name="Kono N."/>
            <person name="Nakamura H."/>
            <person name="Ohtoshi R."/>
            <person name="Moran D.A.P."/>
            <person name="Shinohara A."/>
            <person name="Yoshida Y."/>
            <person name="Fujiwara M."/>
            <person name="Mori M."/>
            <person name="Tomita M."/>
            <person name="Arakawa K."/>
        </authorList>
    </citation>
    <scope>NUCLEOTIDE SEQUENCE [LARGE SCALE GENOMIC DNA]</scope>
</reference>
<protein>
    <recommendedName>
        <fullName evidence="4">Transposon Ty3-I Gag-Pol polyprotein</fullName>
    </recommendedName>
</protein>
<feature type="region of interest" description="Disordered" evidence="1">
    <location>
        <begin position="25"/>
        <end position="49"/>
    </location>
</feature>
<name>A0A4Y2DCB3_ARAVE</name>
<dbReference type="GO" id="GO:0071897">
    <property type="term" value="P:DNA biosynthetic process"/>
    <property type="evidence" value="ECO:0007669"/>
    <property type="project" value="UniProtKB-ARBA"/>
</dbReference>
<organism evidence="2 3">
    <name type="scientific">Araneus ventricosus</name>
    <name type="common">Orbweaver spider</name>
    <name type="synonym">Epeira ventricosa</name>
    <dbReference type="NCBI Taxonomy" id="182803"/>
    <lineage>
        <taxon>Eukaryota</taxon>
        <taxon>Metazoa</taxon>
        <taxon>Ecdysozoa</taxon>
        <taxon>Arthropoda</taxon>
        <taxon>Chelicerata</taxon>
        <taxon>Arachnida</taxon>
        <taxon>Araneae</taxon>
        <taxon>Araneomorphae</taxon>
        <taxon>Entelegynae</taxon>
        <taxon>Araneoidea</taxon>
        <taxon>Araneidae</taxon>
        <taxon>Araneus</taxon>
    </lineage>
</organism>
<evidence type="ECO:0000313" key="2">
    <source>
        <dbReference type="EMBL" id="GBM13736.1"/>
    </source>
</evidence>
<evidence type="ECO:0000256" key="1">
    <source>
        <dbReference type="SAM" id="MobiDB-lite"/>
    </source>
</evidence>
<dbReference type="AlphaFoldDB" id="A0A4Y2DCB3"/>
<gene>
    <name evidence="2" type="ORF">AVEN_90002_1</name>
</gene>
<comment type="caution">
    <text evidence="2">The sequence shown here is derived from an EMBL/GenBank/DDBJ whole genome shotgun (WGS) entry which is preliminary data.</text>
</comment>
<evidence type="ECO:0008006" key="4">
    <source>
        <dbReference type="Google" id="ProtNLM"/>
    </source>
</evidence>
<feature type="compositionally biased region" description="Low complexity" evidence="1">
    <location>
        <begin position="26"/>
        <end position="36"/>
    </location>
</feature>
<proteinExistence type="predicted"/>
<dbReference type="EMBL" id="BGPR01000333">
    <property type="protein sequence ID" value="GBM13736.1"/>
    <property type="molecule type" value="Genomic_DNA"/>
</dbReference>
<dbReference type="SUPFAM" id="SSF56672">
    <property type="entry name" value="DNA/RNA polymerases"/>
    <property type="match status" value="1"/>
</dbReference>
<accession>A0A4Y2DCB3</accession>
<dbReference type="InterPro" id="IPR043502">
    <property type="entry name" value="DNA/RNA_pol_sf"/>
</dbReference>
<sequence>MPVVILGFMNDRRQVGTKVEVLVANHGHGPTPTEGGTSRHRSGDTQIHPPVAVPPYRVSPVRKDNLNAEINLLLNGGIIEPCDSPYAAPVVLVPKPIGRFRLCVDYRKLNSVTKIDVCLPFTKNR</sequence>
<dbReference type="PANTHER" id="PTHR24559">
    <property type="entry name" value="TRANSPOSON TY3-I GAG-POL POLYPROTEIN"/>
    <property type="match status" value="1"/>
</dbReference>
<keyword evidence="3" id="KW-1185">Reference proteome</keyword>
<evidence type="ECO:0000313" key="3">
    <source>
        <dbReference type="Proteomes" id="UP000499080"/>
    </source>
</evidence>
<dbReference type="PANTHER" id="PTHR24559:SF444">
    <property type="entry name" value="REVERSE TRANSCRIPTASE DOMAIN-CONTAINING PROTEIN"/>
    <property type="match status" value="1"/>
</dbReference>
<dbReference type="Gene3D" id="3.10.10.10">
    <property type="entry name" value="HIV Type 1 Reverse Transcriptase, subunit A, domain 1"/>
    <property type="match status" value="1"/>
</dbReference>
<dbReference type="Proteomes" id="UP000499080">
    <property type="component" value="Unassembled WGS sequence"/>
</dbReference>